<organism evidence="7 9">
    <name type="scientific">Muribaculum intestinale</name>
    <dbReference type="NCBI Taxonomy" id="1796646"/>
    <lineage>
        <taxon>Bacteria</taxon>
        <taxon>Pseudomonadati</taxon>
        <taxon>Bacteroidota</taxon>
        <taxon>Bacteroidia</taxon>
        <taxon>Bacteroidales</taxon>
        <taxon>Muribaculaceae</taxon>
        <taxon>Muribaculum</taxon>
    </lineage>
</organism>
<dbReference type="HAMAP" id="MF_00651">
    <property type="entry name" value="Nuclease_YqgF"/>
    <property type="match status" value="1"/>
</dbReference>
<dbReference type="KEGG" id="pary:A4V02_04165"/>
<reference evidence="8 10" key="3">
    <citation type="submission" date="2019-04" db="EMBL/GenBank/DDBJ databases">
        <title>Microbes associate with the intestines of laboratory mice.</title>
        <authorList>
            <person name="Navarre W."/>
            <person name="Wong E."/>
            <person name="Huang K."/>
            <person name="Tropini C."/>
            <person name="Ng K."/>
            <person name="Yu B."/>
        </authorList>
    </citation>
    <scope>NUCLEOTIDE SEQUENCE [LARGE SCALE GENOMIC DNA]</scope>
    <source>
        <strain evidence="8 10">NM06_A21</strain>
    </source>
</reference>
<sequence>MGRLMAIDYGRRRCGIAVTDPLRIVATGLTTVRTCDLAKWVADYILKENVDAIIVGKPSTMRGEDSESMNYIRPGIAMLRKALPQDIEITYWDERFTSVLAHRAMIDGGMRKSRRQDKAVVDEIAATIILNDYLQSKQFNQ</sequence>
<dbReference type="EMBL" id="CP015402">
    <property type="protein sequence ID" value="ANU62985.1"/>
    <property type="molecule type" value="Genomic_DNA"/>
</dbReference>
<keyword evidence="3 5" id="KW-0540">Nuclease</keyword>
<protein>
    <recommendedName>
        <fullName evidence="5">Putative pre-16S rRNA nuclease</fullName>
        <ecNumber evidence="5">3.1.-.-</ecNumber>
    </recommendedName>
</protein>
<dbReference type="Gene3D" id="3.30.420.140">
    <property type="entry name" value="YqgF/RNase H-like domain"/>
    <property type="match status" value="1"/>
</dbReference>
<dbReference type="SUPFAM" id="SSF53098">
    <property type="entry name" value="Ribonuclease H-like"/>
    <property type="match status" value="1"/>
</dbReference>
<dbReference type="InterPro" id="IPR012337">
    <property type="entry name" value="RNaseH-like_sf"/>
</dbReference>
<evidence type="ECO:0000313" key="9">
    <source>
        <dbReference type="Proteomes" id="UP000186351"/>
    </source>
</evidence>
<reference evidence="9" key="1">
    <citation type="submission" date="2016-04" db="EMBL/GenBank/DDBJ databases">
        <title>Complete Genome Sequences of Twelve Strains of a Stable Defined Moderately Diverse Mouse Microbiota 2 (sDMDMm2).</title>
        <authorList>
            <person name="Uchimura Y."/>
            <person name="Wyss M."/>
            <person name="Brugiroux S."/>
            <person name="Limenitakis J.P."/>
            <person name="Stecher B."/>
            <person name="McCoy K.D."/>
            <person name="Macpherson A.J."/>
        </authorList>
    </citation>
    <scope>NUCLEOTIDE SEQUENCE [LARGE SCALE GENOMIC DNA]</scope>
    <source>
        <strain evidence="9">YL27</strain>
    </source>
</reference>
<dbReference type="GeneID" id="65536041"/>
<dbReference type="GO" id="GO:0000967">
    <property type="term" value="P:rRNA 5'-end processing"/>
    <property type="evidence" value="ECO:0007669"/>
    <property type="project" value="UniProtKB-UniRule"/>
</dbReference>
<dbReference type="NCBIfam" id="TIGR00250">
    <property type="entry name" value="RNAse_H_YqgF"/>
    <property type="match status" value="1"/>
</dbReference>
<evidence type="ECO:0000313" key="10">
    <source>
        <dbReference type="Proteomes" id="UP000306630"/>
    </source>
</evidence>
<comment type="subcellular location">
    <subcellularLocation>
        <location evidence="5">Cytoplasm</location>
    </subcellularLocation>
</comment>
<proteinExistence type="inferred from homology"/>
<dbReference type="GO" id="GO:0016788">
    <property type="term" value="F:hydrolase activity, acting on ester bonds"/>
    <property type="evidence" value="ECO:0007669"/>
    <property type="project" value="UniProtKB-UniRule"/>
</dbReference>
<keyword evidence="4 5" id="KW-0378">Hydrolase</keyword>
<name>A0A1B1S859_9BACT</name>
<gene>
    <name evidence="8" type="primary">ruvX</name>
    <name evidence="7" type="ORF">A4V02_04165</name>
    <name evidence="8" type="ORF">E5333_14595</name>
</gene>
<dbReference type="SMART" id="SM00732">
    <property type="entry name" value="YqgFc"/>
    <property type="match status" value="1"/>
</dbReference>
<dbReference type="PANTHER" id="PTHR33317">
    <property type="entry name" value="POLYNUCLEOTIDYL TRANSFERASE, RIBONUCLEASE H-LIKE SUPERFAMILY PROTEIN"/>
    <property type="match status" value="1"/>
</dbReference>
<comment type="similarity">
    <text evidence="5">Belongs to the YqgF HJR family.</text>
</comment>
<reference evidence="7" key="2">
    <citation type="submission" date="2017-04" db="EMBL/GenBank/DDBJ databases">
        <title>Complete Genome Sequences of Twelve Strains of a Stable Defined Moderately Diverse Mouse Microbiota 2 (sDMDMm2).</title>
        <authorList>
            <person name="Uchimura Y."/>
            <person name="Wyss M."/>
            <person name="Brugiroux S."/>
            <person name="Limenitakis J.P."/>
            <person name="Stecher B."/>
            <person name="McCoy K.D."/>
            <person name="Macpherson A.J."/>
        </authorList>
    </citation>
    <scope>NUCLEOTIDE SEQUENCE</scope>
    <source>
        <strain evidence="7">YL27</strain>
    </source>
</reference>
<accession>A0A1Z2XKI9</accession>
<dbReference type="InterPro" id="IPR037027">
    <property type="entry name" value="YqgF/RNaseH-like_dom_sf"/>
</dbReference>
<dbReference type="InterPro" id="IPR006641">
    <property type="entry name" value="YqgF/RNaseH-like_dom"/>
</dbReference>
<dbReference type="InterPro" id="IPR005227">
    <property type="entry name" value="YqgF"/>
</dbReference>
<evidence type="ECO:0000259" key="6">
    <source>
        <dbReference type="SMART" id="SM00732"/>
    </source>
</evidence>
<keyword evidence="9" id="KW-1185">Reference proteome</keyword>
<dbReference type="CDD" id="cd16964">
    <property type="entry name" value="YqgF"/>
    <property type="match status" value="1"/>
</dbReference>
<comment type="function">
    <text evidence="5">Could be a nuclease involved in processing of the 5'-end of pre-16S rRNA.</text>
</comment>
<dbReference type="EC" id="3.1.-.-" evidence="5"/>
<dbReference type="EMBL" id="SRYD01000086">
    <property type="protein sequence ID" value="TGY68784.1"/>
    <property type="molecule type" value="Genomic_DNA"/>
</dbReference>
<dbReference type="GO" id="GO:0005829">
    <property type="term" value="C:cytosol"/>
    <property type="evidence" value="ECO:0007669"/>
    <property type="project" value="TreeGrafter"/>
</dbReference>
<feature type="domain" description="YqgF/RNase H-like" evidence="6">
    <location>
        <begin position="2"/>
        <end position="101"/>
    </location>
</feature>
<dbReference type="Proteomes" id="UP000306630">
    <property type="component" value="Unassembled WGS sequence"/>
</dbReference>
<evidence type="ECO:0000313" key="7">
    <source>
        <dbReference type="EMBL" id="ANU62985.1"/>
    </source>
</evidence>
<evidence type="ECO:0000256" key="2">
    <source>
        <dbReference type="ARBA" id="ARBA00022517"/>
    </source>
</evidence>
<evidence type="ECO:0000256" key="1">
    <source>
        <dbReference type="ARBA" id="ARBA00022490"/>
    </source>
</evidence>
<dbReference type="Pfam" id="PF03652">
    <property type="entry name" value="RuvX"/>
    <property type="match status" value="1"/>
</dbReference>
<dbReference type="STRING" id="1796646.A4V02_04165"/>
<keyword evidence="2 5" id="KW-0690">Ribosome biogenesis</keyword>
<keyword evidence="1 5" id="KW-0963">Cytoplasm</keyword>
<dbReference type="Proteomes" id="UP000186351">
    <property type="component" value="Chromosome"/>
</dbReference>
<accession>A0A1B1S859</accession>
<evidence type="ECO:0000256" key="5">
    <source>
        <dbReference type="HAMAP-Rule" id="MF_00651"/>
    </source>
</evidence>
<dbReference type="GO" id="GO:0004518">
    <property type="term" value="F:nuclease activity"/>
    <property type="evidence" value="ECO:0007669"/>
    <property type="project" value="UniProtKB-KW"/>
</dbReference>
<evidence type="ECO:0000256" key="4">
    <source>
        <dbReference type="ARBA" id="ARBA00022801"/>
    </source>
</evidence>
<dbReference type="RefSeq" id="WP_068960345.1">
    <property type="nucleotide sequence ID" value="NZ_CAJTAP010000006.1"/>
</dbReference>
<dbReference type="PANTHER" id="PTHR33317:SF4">
    <property type="entry name" value="POLYNUCLEOTIDYL TRANSFERASE, RIBONUCLEASE H-LIKE SUPERFAMILY PROTEIN"/>
    <property type="match status" value="1"/>
</dbReference>
<evidence type="ECO:0000256" key="3">
    <source>
        <dbReference type="ARBA" id="ARBA00022722"/>
    </source>
</evidence>
<dbReference type="OrthoDB" id="9796140at2"/>
<evidence type="ECO:0000313" key="8">
    <source>
        <dbReference type="EMBL" id="TGY68784.1"/>
    </source>
</evidence>
<dbReference type="AlphaFoldDB" id="A0A1B1S859"/>